<reference evidence="6" key="1">
    <citation type="journal article" date="2019" name="Int. J. Syst. Evol. Microbiol.">
        <title>The Global Catalogue of Microorganisms (GCM) 10K type strain sequencing project: providing services to taxonomists for standard genome sequencing and annotation.</title>
        <authorList>
            <consortium name="The Broad Institute Genomics Platform"/>
            <consortium name="The Broad Institute Genome Sequencing Center for Infectious Disease"/>
            <person name="Wu L."/>
            <person name="Ma J."/>
        </authorList>
    </citation>
    <scope>NUCLEOTIDE SEQUENCE [LARGE SCALE GENOMIC DNA]</scope>
    <source>
        <strain evidence="6">CCUG 61948</strain>
    </source>
</reference>
<dbReference type="Gene3D" id="2.60.120.10">
    <property type="entry name" value="Jelly Rolls"/>
    <property type="match status" value="2"/>
</dbReference>
<sequence length="330" mass="37111">MIKEVFKLGFPWQTQDPFLFCVYHLDNYPKGKEDMTPNADLEGRNLGNDFTLKDGWRMYHGQSIPGFPAHPHRGFETITIVNKGFCDHSDSLGAAGRFGEGDVQWMTAGNGVQHSEMFPLLNTDKDNPLELFQIWLNLPKAKKFVAPHFKMLWHEDIPVVGIQSANIKIIAGTYAAESAPEPAPDSWAAEPENQVAIWNIHIDAGGVCTIPRTAKEVQSTLYFYEGDTIQIDGTTIVPDHGIQLASEKETKITAGSSKAHLLLLRGKPINEPVVKYGPFVMNTEKEIEDAMSEYRLTQFGGWPWRYPDHVHEKEKGRFAKYPDGTLIEKT</sequence>
<dbReference type="Pfam" id="PF05726">
    <property type="entry name" value="Pirin_C"/>
    <property type="match status" value="1"/>
</dbReference>
<dbReference type="Pfam" id="PF02678">
    <property type="entry name" value="Pirin"/>
    <property type="match status" value="1"/>
</dbReference>
<evidence type="ECO:0000256" key="2">
    <source>
        <dbReference type="RuleBase" id="RU003457"/>
    </source>
</evidence>
<dbReference type="Proteomes" id="UP001597012">
    <property type="component" value="Unassembled WGS sequence"/>
</dbReference>
<evidence type="ECO:0000313" key="5">
    <source>
        <dbReference type="EMBL" id="MFD0797863.1"/>
    </source>
</evidence>
<accession>A0ABW3B514</accession>
<dbReference type="PANTHER" id="PTHR13903">
    <property type="entry name" value="PIRIN-RELATED"/>
    <property type="match status" value="1"/>
</dbReference>
<organism evidence="5 6">
    <name type="scientific">Maribacter chungangensis</name>
    <dbReference type="NCBI Taxonomy" id="1069117"/>
    <lineage>
        <taxon>Bacteria</taxon>
        <taxon>Pseudomonadati</taxon>
        <taxon>Bacteroidota</taxon>
        <taxon>Flavobacteriia</taxon>
        <taxon>Flavobacteriales</taxon>
        <taxon>Flavobacteriaceae</taxon>
        <taxon>Maribacter</taxon>
    </lineage>
</organism>
<dbReference type="InterPro" id="IPR014710">
    <property type="entry name" value="RmlC-like_jellyroll"/>
</dbReference>
<gene>
    <name evidence="5" type="ORF">ACFQZJ_10350</name>
</gene>
<dbReference type="CDD" id="cd02909">
    <property type="entry name" value="cupin_pirin_N"/>
    <property type="match status" value="1"/>
</dbReference>
<name>A0ABW3B514_9FLAO</name>
<dbReference type="InterPro" id="IPR008778">
    <property type="entry name" value="Pirin_C_dom"/>
</dbReference>
<dbReference type="PANTHER" id="PTHR13903:SF8">
    <property type="entry name" value="PIRIN"/>
    <property type="match status" value="1"/>
</dbReference>
<feature type="domain" description="Pirin C-terminal" evidence="4">
    <location>
        <begin position="198"/>
        <end position="300"/>
    </location>
</feature>
<dbReference type="InterPro" id="IPR003829">
    <property type="entry name" value="Pirin_N_dom"/>
</dbReference>
<proteinExistence type="inferred from homology"/>
<dbReference type="RefSeq" id="WP_379934370.1">
    <property type="nucleotide sequence ID" value="NZ_JBHTHY010000006.1"/>
</dbReference>
<evidence type="ECO:0000313" key="6">
    <source>
        <dbReference type="Proteomes" id="UP001597012"/>
    </source>
</evidence>
<dbReference type="InterPro" id="IPR012093">
    <property type="entry name" value="Pirin"/>
</dbReference>
<dbReference type="SUPFAM" id="SSF51182">
    <property type="entry name" value="RmlC-like cupins"/>
    <property type="match status" value="1"/>
</dbReference>
<keyword evidence="6" id="KW-1185">Reference proteome</keyword>
<comment type="similarity">
    <text evidence="1 2">Belongs to the pirin family.</text>
</comment>
<dbReference type="InterPro" id="IPR011051">
    <property type="entry name" value="RmlC_Cupin_sf"/>
</dbReference>
<feature type="domain" description="Pirin N-terminal" evidence="3">
    <location>
        <begin position="49"/>
        <end position="136"/>
    </location>
</feature>
<evidence type="ECO:0000259" key="4">
    <source>
        <dbReference type="Pfam" id="PF05726"/>
    </source>
</evidence>
<evidence type="ECO:0000259" key="3">
    <source>
        <dbReference type="Pfam" id="PF02678"/>
    </source>
</evidence>
<comment type="caution">
    <text evidence="5">The sequence shown here is derived from an EMBL/GenBank/DDBJ whole genome shotgun (WGS) entry which is preliminary data.</text>
</comment>
<protein>
    <submittedName>
        <fullName evidence="5">Pirin family protein</fullName>
    </submittedName>
</protein>
<evidence type="ECO:0000256" key="1">
    <source>
        <dbReference type="ARBA" id="ARBA00008416"/>
    </source>
</evidence>
<dbReference type="EMBL" id="JBHTHY010000006">
    <property type="protein sequence ID" value="MFD0797863.1"/>
    <property type="molecule type" value="Genomic_DNA"/>
</dbReference>